<dbReference type="CDD" id="cd02892">
    <property type="entry name" value="SQCY_1"/>
    <property type="match status" value="1"/>
</dbReference>
<dbReference type="InterPro" id="IPR018333">
    <property type="entry name" value="Squalene_cyclase"/>
</dbReference>
<dbReference type="InterPro" id="IPR008930">
    <property type="entry name" value="Terpenoid_cyclase/PrenylTrfase"/>
</dbReference>
<evidence type="ECO:0000259" key="6">
    <source>
        <dbReference type="Pfam" id="PF13249"/>
    </source>
</evidence>
<dbReference type="EMBL" id="QJKJ01006034">
    <property type="protein sequence ID" value="RDX88160.1"/>
    <property type="molecule type" value="Genomic_DNA"/>
</dbReference>
<evidence type="ECO:0000313" key="7">
    <source>
        <dbReference type="EMBL" id="RDX88160.1"/>
    </source>
</evidence>
<dbReference type="SFLD" id="SFLDG01016">
    <property type="entry name" value="Prenyltransferase_Like_2"/>
    <property type="match status" value="1"/>
</dbReference>
<feature type="domain" description="Squalene cyclase N-terminal" evidence="6">
    <location>
        <begin position="98"/>
        <end position="403"/>
    </location>
</feature>
<dbReference type="InterPro" id="IPR032697">
    <property type="entry name" value="SQ_cyclase_N"/>
</dbReference>
<dbReference type="AlphaFoldDB" id="A0A371GC73"/>
<dbReference type="Pfam" id="PF13243">
    <property type="entry name" value="SQHop_cyclase_C"/>
    <property type="match status" value="1"/>
</dbReference>
<sequence length="720" mass="82622">MWRLKIADGGKDPNIFSTNNFLGRQTWEFDPEAGTAEERTQVEEARLNFYHNRFHNKACGDRLWRFQIMRENNFKERIGKVKIEDEEEITYEKTSITLKRAAHYLSALQTTDGHWPAQITGPLFLTSPFVICMYVTGYLDSIFPKEYRKEILRYAYCHQNEDGGWGLHIEGHSTMFCTVLNYICMRILGEGPNGGHNNACSKARKWIHDHGGATHIPSWGKFWLSILGVVDWCGSNPLPPEFWILPTFSPVHPGEMWCYGRLIYMPMSYLYGKRFMGPITPLIQNLREELFTQPYNENSWKKARHKCAKEDLYYPHPLIQDVIWDSWSVFAEPFLTRWPLNKLVREKALQVTMKHIHYEDENSQYINMACVEKILCMLACWVEDSNGDAFKKHLARISDYLWVAEDGMTVVTGNSQSWDKGFVVQALLATNLTEEFGPILAKGHDFIKKSQVTDNPSGDFKSMYRHISKGSWTFSDKDNGWQVSDCTAECLKCCLLLSMMPQEIVGEKMEPERLYDSINVILSLQSKNGGISAWEPAGTQKWLEQFNPTEIFGDIVVEKEYVECTGSAIQALVLFKNLYPEHRKKEIESSITKAVRFIEDEQSSDGTWYSTWGAYFTYSSWFALGGLVAVGKTYTNCVTIRKAVKFLLSIQNEDGGWGESYLSCPRKMYIPLEGNRSNVSQTAWALMALIHAGQAERDPTPLHHAAKLLINSQLEDVLII</sequence>
<gene>
    <name evidence="7" type="primary">GgbAS1</name>
    <name evidence="7" type="ORF">CR513_30275</name>
</gene>
<dbReference type="PANTHER" id="PTHR11764">
    <property type="entry name" value="TERPENE CYCLASE/MUTASE FAMILY MEMBER"/>
    <property type="match status" value="1"/>
</dbReference>
<dbReference type="Pfam" id="PF13249">
    <property type="entry name" value="SQHop_cyclase_N"/>
    <property type="match status" value="1"/>
</dbReference>
<keyword evidence="8" id="KW-1185">Reference proteome</keyword>
<dbReference type="OrthoDB" id="21502at2759"/>
<evidence type="ECO:0000256" key="1">
    <source>
        <dbReference type="ARBA" id="ARBA00009755"/>
    </source>
</evidence>
<dbReference type="InterPro" id="IPR032696">
    <property type="entry name" value="SQ_cyclase_C"/>
</dbReference>
<reference evidence="7" key="1">
    <citation type="submission" date="2018-05" db="EMBL/GenBank/DDBJ databases">
        <title>Draft genome of Mucuna pruriens seed.</title>
        <authorList>
            <person name="Nnadi N.E."/>
            <person name="Vos R."/>
            <person name="Hasami M.H."/>
            <person name="Devisetty U.K."/>
            <person name="Aguiy J.C."/>
        </authorList>
    </citation>
    <scope>NUCLEOTIDE SEQUENCE [LARGE SCALE GENOMIC DNA]</scope>
    <source>
        <strain evidence="7">JCA_2017</strain>
    </source>
</reference>
<dbReference type="NCBIfam" id="TIGR01787">
    <property type="entry name" value="squalene_cyclas"/>
    <property type="match status" value="1"/>
</dbReference>
<evidence type="ECO:0000256" key="3">
    <source>
        <dbReference type="ARBA" id="ARBA00023235"/>
    </source>
</evidence>
<dbReference type="STRING" id="157652.A0A371GC73"/>
<dbReference type="FunFam" id="1.50.10.20:FF:000044">
    <property type="entry name" value="Lupeol synthase"/>
    <property type="match status" value="1"/>
</dbReference>
<evidence type="ECO:0000259" key="5">
    <source>
        <dbReference type="Pfam" id="PF13243"/>
    </source>
</evidence>
<keyword evidence="2" id="KW-0677">Repeat</keyword>
<comment type="caution">
    <text evidence="7">The sequence shown here is derived from an EMBL/GenBank/DDBJ whole genome shotgun (WGS) entry which is preliminary data.</text>
</comment>
<keyword evidence="3 4" id="KW-0413">Isomerase</keyword>
<dbReference type="Gene3D" id="1.50.10.20">
    <property type="match status" value="2"/>
</dbReference>
<name>A0A371GC73_MUCPR</name>
<dbReference type="GO" id="GO:0042299">
    <property type="term" value="F:lupeol synthase activity"/>
    <property type="evidence" value="ECO:0007669"/>
    <property type="project" value="UniProtKB-ARBA"/>
</dbReference>
<evidence type="ECO:0000256" key="4">
    <source>
        <dbReference type="RuleBase" id="RU362003"/>
    </source>
</evidence>
<accession>A0A371GC73</accession>
<dbReference type="GO" id="GO:0042300">
    <property type="term" value="F:beta-amyrin synthase activity"/>
    <property type="evidence" value="ECO:0007669"/>
    <property type="project" value="UniProtKB-ARBA"/>
</dbReference>
<dbReference type="PANTHER" id="PTHR11764:SF58">
    <property type="entry name" value="BETA-AMYRIN SYNTHASE-RELATED"/>
    <property type="match status" value="1"/>
</dbReference>
<dbReference type="SUPFAM" id="SSF48239">
    <property type="entry name" value="Terpenoid cyclases/Protein prenyltransferases"/>
    <property type="match status" value="2"/>
</dbReference>
<proteinExistence type="inferred from homology"/>
<feature type="domain" description="Squalene cyclase C-terminal" evidence="5">
    <location>
        <begin position="416"/>
        <end position="699"/>
    </location>
</feature>
<dbReference type="GO" id="GO:0019745">
    <property type="term" value="P:pentacyclic triterpenoid biosynthetic process"/>
    <property type="evidence" value="ECO:0007669"/>
    <property type="project" value="UniProtKB-ARBA"/>
</dbReference>
<dbReference type="Proteomes" id="UP000257109">
    <property type="component" value="Unassembled WGS sequence"/>
</dbReference>
<evidence type="ECO:0000256" key="2">
    <source>
        <dbReference type="ARBA" id="ARBA00022737"/>
    </source>
</evidence>
<protein>
    <recommendedName>
        <fullName evidence="4">Terpene cyclase/mutase family member</fullName>
        <ecNumber evidence="4">5.4.99.-</ecNumber>
    </recommendedName>
</protein>
<comment type="similarity">
    <text evidence="1 4">Belongs to the terpene cyclase/mutase family.</text>
</comment>
<dbReference type="FunFam" id="1.50.10.20:FF:000011">
    <property type="entry name" value="Terpene cyclase/mutase family member"/>
    <property type="match status" value="1"/>
</dbReference>
<dbReference type="EC" id="5.4.99.-" evidence="4"/>
<evidence type="ECO:0000313" key="8">
    <source>
        <dbReference type="Proteomes" id="UP000257109"/>
    </source>
</evidence>
<organism evidence="7 8">
    <name type="scientific">Mucuna pruriens</name>
    <name type="common">Velvet bean</name>
    <name type="synonym">Dolichos pruriens</name>
    <dbReference type="NCBI Taxonomy" id="157652"/>
    <lineage>
        <taxon>Eukaryota</taxon>
        <taxon>Viridiplantae</taxon>
        <taxon>Streptophyta</taxon>
        <taxon>Embryophyta</taxon>
        <taxon>Tracheophyta</taxon>
        <taxon>Spermatophyta</taxon>
        <taxon>Magnoliopsida</taxon>
        <taxon>eudicotyledons</taxon>
        <taxon>Gunneridae</taxon>
        <taxon>Pentapetalae</taxon>
        <taxon>rosids</taxon>
        <taxon>fabids</taxon>
        <taxon>Fabales</taxon>
        <taxon>Fabaceae</taxon>
        <taxon>Papilionoideae</taxon>
        <taxon>50 kb inversion clade</taxon>
        <taxon>NPAAA clade</taxon>
        <taxon>indigoferoid/millettioid clade</taxon>
        <taxon>Phaseoleae</taxon>
        <taxon>Mucuna</taxon>
    </lineage>
</organism>
<dbReference type="GO" id="GO:0005811">
    <property type="term" value="C:lipid droplet"/>
    <property type="evidence" value="ECO:0007669"/>
    <property type="project" value="InterPro"/>
</dbReference>
<feature type="non-terminal residue" evidence="7">
    <location>
        <position position="1"/>
    </location>
</feature>